<keyword evidence="3" id="KW-1185">Reference proteome</keyword>
<dbReference type="GO" id="GO:0005524">
    <property type="term" value="F:ATP binding"/>
    <property type="evidence" value="ECO:0007669"/>
    <property type="project" value="InterPro"/>
</dbReference>
<dbReference type="InterPro" id="IPR013701">
    <property type="entry name" value="Lhr-like_DEAD/DEAH_assoc"/>
</dbReference>
<feature type="domain" description="Lhr-like DEAD/H associated" evidence="1">
    <location>
        <begin position="14"/>
        <end position="111"/>
    </location>
</feature>
<sequence length="115" mass="12800">MGTPQIQSRQGVKLAKGELGHSVLFAARFRECVDRSLFLPQTGLEAGFPRQQRLWSLQPLAAARTRLGFPLFLESVRKCLQDVYGMPSFHRLMADLQTGKVSLIQVSTQTPLCLG</sequence>
<dbReference type="Pfam" id="PF08494">
    <property type="entry name" value="DEAD_assoc"/>
    <property type="match status" value="1"/>
</dbReference>
<organism evidence="2 3">
    <name type="scientific">Bifidobacterium aemilianum</name>
    <dbReference type="NCBI Taxonomy" id="2493120"/>
    <lineage>
        <taxon>Bacteria</taxon>
        <taxon>Bacillati</taxon>
        <taxon>Actinomycetota</taxon>
        <taxon>Actinomycetes</taxon>
        <taxon>Bifidobacteriales</taxon>
        <taxon>Bifidobacteriaceae</taxon>
        <taxon>Bifidobacterium</taxon>
    </lineage>
</organism>
<dbReference type="GO" id="GO:0016818">
    <property type="term" value="F:hydrolase activity, acting on acid anhydrides, in phosphorus-containing anhydrides"/>
    <property type="evidence" value="ECO:0007669"/>
    <property type="project" value="InterPro"/>
</dbReference>
<dbReference type="EMBL" id="PDCG01000002">
    <property type="protein sequence ID" value="RBP98186.1"/>
    <property type="molecule type" value="Genomic_DNA"/>
</dbReference>
<evidence type="ECO:0000259" key="1">
    <source>
        <dbReference type="Pfam" id="PF08494"/>
    </source>
</evidence>
<reference evidence="2 3" key="1">
    <citation type="submission" date="2017-10" db="EMBL/GenBank/DDBJ databases">
        <title>Bifidobacterium xylocopum sp. nov. and Bifidobacterium aemilianum sp. nov., from the carpenter bee (Xylocopa violacea) digestive tract.</title>
        <authorList>
            <person name="Alberoni D."/>
            <person name="Baffoni L."/>
            <person name="Di Gioia D."/>
            <person name="Gaggia F."/>
            <person name="Biavati B."/>
        </authorList>
    </citation>
    <scope>NUCLEOTIDE SEQUENCE [LARGE SCALE GENOMIC DNA]</scope>
    <source>
        <strain evidence="2 3">XV10</strain>
    </source>
</reference>
<comment type="caution">
    <text evidence="2">The sequence shown here is derived from an EMBL/GenBank/DDBJ whole genome shotgun (WGS) entry which is preliminary data.</text>
</comment>
<proteinExistence type="predicted"/>
<protein>
    <recommendedName>
        <fullName evidence="1">Lhr-like DEAD/H associated domain-containing protein</fullName>
    </recommendedName>
</protein>
<evidence type="ECO:0000313" key="3">
    <source>
        <dbReference type="Proteomes" id="UP000252530"/>
    </source>
</evidence>
<dbReference type="AlphaFoldDB" id="A0A366K8Z2"/>
<dbReference type="Proteomes" id="UP000252530">
    <property type="component" value="Unassembled WGS sequence"/>
</dbReference>
<gene>
    <name evidence="2" type="ORF">CRD60_03335</name>
</gene>
<name>A0A366K8Z2_9BIFI</name>
<evidence type="ECO:0000313" key="2">
    <source>
        <dbReference type="EMBL" id="RBP98186.1"/>
    </source>
</evidence>
<accession>A0A366K8Z2</accession>